<evidence type="ECO:0000256" key="5">
    <source>
        <dbReference type="ARBA" id="ARBA00022679"/>
    </source>
</evidence>
<evidence type="ECO:0000256" key="7">
    <source>
        <dbReference type="RuleBase" id="RU003832"/>
    </source>
</evidence>
<dbReference type="SUPFAM" id="SSF53756">
    <property type="entry name" value="UDP-Glycosyltransferase/glycogen phosphorylase"/>
    <property type="match status" value="1"/>
</dbReference>
<keyword evidence="7" id="KW-0812">Transmembrane</keyword>
<evidence type="ECO:0000256" key="2">
    <source>
        <dbReference type="ARBA" id="ARBA00004922"/>
    </source>
</evidence>
<reference evidence="10 11" key="1">
    <citation type="journal article" date="2018" name="Nat. Ecol. Evol.">
        <title>Genomic signatures of mitonuclear coevolution across populations of Tigriopus californicus.</title>
        <authorList>
            <person name="Barreto F.S."/>
            <person name="Watson E.T."/>
            <person name="Lima T.G."/>
            <person name="Willett C.S."/>
            <person name="Edmands S."/>
            <person name="Li W."/>
            <person name="Burton R.S."/>
        </authorList>
    </citation>
    <scope>NUCLEOTIDE SEQUENCE [LARGE SCALE GENOMIC DNA]</scope>
    <source>
        <strain evidence="10 11">San Diego</strain>
    </source>
</reference>
<evidence type="ECO:0000313" key="10">
    <source>
        <dbReference type="EMBL" id="TRY77388.1"/>
    </source>
</evidence>
<gene>
    <name evidence="10" type="ORF">TCAL_03846</name>
</gene>
<dbReference type="PANTHER" id="PTHR48438">
    <property type="entry name" value="ALPHA-(1,3)-FUCOSYLTRANSFERASE C-RELATED"/>
    <property type="match status" value="1"/>
</dbReference>
<dbReference type="EC" id="2.4.1.-" evidence="7"/>
<dbReference type="PANTHER" id="PTHR48438:SF1">
    <property type="entry name" value="ALPHA-(1,3)-FUCOSYLTRANSFERASE C-RELATED"/>
    <property type="match status" value="1"/>
</dbReference>
<dbReference type="Pfam" id="PF00852">
    <property type="entry name" value="Glyco_transf_10"/>
    <property type="match status" value="1"/>
</dbReference>
<dbReference type="GO" id="GO:0008417">
    <property type="term" value="F:fucosyltransferase activity"/>
    <property type="evidence" value="ECO:0007669"/>
    <property type="project" value="InterPro"/>
</dbReference>
<accession>A0A553PI84</accession>
<feature type="region of interest" description="Disordered" evidence="8">
    <location>
        <begin position="225"/>
        <end position="256"/>
    </location>
</feature>
<evidence type="ECO:0000256" key="1">
    <source>
        <dbReference type="ARBA" id="ARBA00004323"/>
    </source>
</evidence>
<name>A0A553PI84_TIGCA</name>
<proteinExistence type="inferred from homology"/>
<comment type="pathway">
    <text evidence="2">Protein modification; protein glycosylation.</text>
</comment>
<dbReference type="EMBL" id="VCGU01000004">
    <property type="protein sequence ID" value="TRY77388.1"/>
    <property type="molecule type" value="Genomic_DNA"/>
</dbReference>
<organism evidence="10 11">
    <name type="scientific">Tigriopus californicus</name>
    <name type="common">Marine copepod</name>
    <dbReference type="NCBI Taxonomy" id="6832"/>
    <lineage>
        <taxon>Eukaryota</taxon>
        <taxon>Metazoa</taxon>
        <taxon>Ecdysozoa</taxon>
        <taxon>Arthropoda</taxon>
        <taxon>Crustacea</taxon>
        <taxon>Multicrustacea</taxon>
        <taxon>Hexanauplia</taxon>
        <taxon>Copepoda</taxon>
        <taxon>Harpacticoida</taxon>
        <taxon>Harpacticidae</taxon>
        <taxon>Tigriopus</taxon>
    </lineage>
</organism>
<keyword evidence="4 7" id="KW-0328">Glycosyltransferase</keyword>
<dbReference type="Gene3D" id="3.40.50.11660">
    <property type="entry name" value="Glycosyl transferase family 10, C-terminal domain"/>
    <property type="match status" value="1"/>
</dbReference>
<keyword evidence="6 7" id="KW-0333">Golgi apparatus</keyword>
<evidence type="ECO:0000256" key="8">
    <source>
        <dbReference type="SAM" id="MobiDB-lite"/>
    </source>
</evidence>
<dbReference type="AlphaFoldDB" id="A0A553PI84"/>
<keyword evidence="7" id="KW-0472">Membrane</keyword>
<evidence type="ECO:0000313" key="11">
    <source>
        <dbReference type="Proteomes" id="UP000318571"/>
    </source>
</evidence>
<dbReference type="Proteomes" id="UP000318571">
    <property type="component" value="Chromosome 5"/>
</dbReference>
<dbReference type="InterPro" id="IPR038577">
    <property type="entry name" value="GT10-like_C_sf"/>
</dbReference>
<dbReference type="InterPro" id="IPR001503">
    <property type="entry name" value="Glyco_trans_10"/>
</dbReference>
<dbReference type="InterPro" id="IPR055270">
    <property type="entry name" value="Glyco_tran_10_C"/>
</dbReference>
<feature type="region of interest" description="Disordered" evidence="8">
    <location>
        <begin position="107"/>
        <end position="146"/>
    </location>
</feature>
<dbReference type="UniPathway" id="UPA00378"/>
<dbReference type="GO" id="GO:0000139">
    <property type="term" value="C:Golgi membrane"/>
    <property type="evidence" value="ECO:0007669"/>
    <property type="project" value="UniProtKB-SubCell"/>
</dbReference>
<evidence type="ECO:0000256" key="6">
    <source>
        <dbReference type="ARBA" id="ARBA00023034"/>
    </source>
</evidence>
<evidence type="ECO:0000259" key="9">
    <source>
        <dbReference type="Pfam" id="PF00852"/>
    </source>
</evidence>
<feature type="compositionally biased region" description="Polar residues" evidence="8">
    <location>
        <begin position="225"/>
        <end position="250"/>
    </location>
</feature>
<evidence type="ECO:0000256" key="4">
    <source>
        <dbReference type="ARBA" id="ARBA00022676"/>
    </source>
</evidence>
<comment type="subcellular location">
    <subcellularLocation>
        <location evidence="1">Golgi apparatus membrane</location>
        <topology evidence="1">Single-pass type II membrane protein</topology>
    </subcellularLocation>
    <subcellularLocation>
        <location evidence="7">Golgi apparatus</location>
        <location evidence="7">Golgi stack membrane</location>
        <topology evidence="7">Single-pass type II membrane protein</topology>
    </subcellularLocation>
</comment>
<sequence length="466" mass="52636">MCVWPSTSTDQSPTSSEYNVNSSHIIVITSRGGSTDAQVIHQISQIIERTRTLEHLGFCPYLKLCHFSTGVSLQSSASVILFLDQRLSSSLSASSLSTSSNLSWGFDQSGTNTSEQRQRSSTFWTTKPSTATNTDQRGKLLRPGSSSTPLRGLLVLEPFYDHPLDSANNEEHSKSFLEGPYNFTISYNPIATINLNEVIRLANTNDPTKGNSSILLQSTSTPLSISSQGVKAQQKGTLSPTNEGSTNNGNNRDHLSAIDNESQNLKRRASIATILDTCHTPSNREGYIQELSQYVTVDVYGKCGRPCPSSTREECLVYLERLNQYLFILVFEKHLCQHYQSELLWQVLELTTLIPITFSGVDHFHTLPKFSFIDALSQPPRALAQHIQFLEIQPQHLQRYQQWRQKILLAHVDWQCQLCRHLISGTLQSISEVSAPLLPQARCTKWPQLQFKRRRRKRWTREKKKV</sequence>
<dbReference type="GO" id="GO:0032580">
    <property type="term" value="C:Golgi cisterna membrane"/>
    <property type="evidence" value="ECO:0007669"/>
    <property type="project" value="UniProtKB-SubCell"/>
</dbReference>
<feature type="domain" description="Fucosyltransferase C-terminal" evidence="9">
    <location>
        <begin position="267"/>
        <end position="424"/>
    </location>
</feature>
<protein>
    <recommendedName>
        <fullName evidence="7">Fucosyltransferase</fullName>
        <ecNumber evidence="7">2.4.1.-</ecNumber>
    </recommendedName>
</protein>
<comment type="caution">
    <text evidence="10">The sequence shown here is derived from an EMBL/GenBank/DDBJ whole genome shotgun (WGS) entry which is preliminary data.</text>
</comment>
<feature type="compositionally biased region" description="Polar residues" evidence="8">
    <location>
        <begin position="107"/>
        <end position="135"/>
    </location>
</feature>
<evidence type="ECO:0000256" key="3">
    <source>
        <dbReference type="ARBA" id="ARBA00008919"/>
    </source>
</evidence>
<keyword evidence="11" id="KW-1185">Reference proteome</keyword>
<keyword evidence="5 7" id="KW-0808">Transferase</keyword>
<comment type="similarity">
    <text evidence="3 7">Belongs to the glycosyltransferase 10 family.</text>
</comment>